<evidence type="ECO:0000313" key="2">
    <source>
        <dbReference type="EMBL" id="RHY12898.1"/>
    </source>
</evidence>
<evidence type="ECO:0000313" key="4">
    <source>
        <dbReference type="EMBL" id="RHY40000.1"/>
    </source>
</evidence>
<evidence type="ECO:0000313" key="14">
    <source>
        <dbReference type="Proteomes" id="UP000266196"/>
    </source>
</evidence>
<dbReference type="EMBL" id="QUTB01005943">
    <property type="protein sequence ID" value="RHY52451.1"/>
    <property type="molecule type" value="Genomic_DNA"/>
</dbReference>
<dbReference type="Proteomes" id="UP000469452">
    <property type="component" value="Unassembled WGS sequence"/>
</dbReference>
<dbReference type="Proteomes" id="UP000286510">
    <property type="component" value="Unassembled WGS sequence"/>
</dbReference>
<dbReference type="Proteomes" id="UP000266196">
    <property type="component" value="Unassembled WGS sequence"/>
</dbReference>
<evidence type="ECO:0000313" key="9">
    <source>
        <dbReference type="EMBL" id="RHZ31408.1"/>
    </source>
</evidence>
<evidence type="ECO:0000313" key="20">
    <source>
        <dbReference type="Proteomes" id="UP000285712"/>
    </source>
</evidence>
<dbReference type="Proteomes" id="UP000283543">
    <property type="component" value="Unassembled WGS sequence"/>
</dbReference>
<evidence type="ECO:0000313" key="7">
    <source>
        <dbReference type="EMBL" id="RHY88386.1"/>
    </source>
</evidence>
<dbReference type="EMBL" id="QUTI01036156">
    <property type="protein sequence ID" value="RLO01485.1"/>
    <property type="molecule type" value="Genomic_DNA"/>
</dbReference>
<name>A0A397BMM2_APHAT</name>
<dbReference type="EMBL" id="QUTA01004538">
    <property type="protein sequence ID" value="RHY19359.1"/>
    <property type="molecule type" value="Genomic_DNA"/>
</dbReference>
<evidence type="ECO:0000313" key="12">
    <source>
        <dbReference type="Proteomes" id="UP000265427"/>
    </source>
</evidence>
<evidence type="ECO:0000313" key="17">
    <source>
        <dbReference type="Proteomes" id="UP000275652"/>
    </source>
</evidence>
<evidence type="ECO:0000313" key="10">
    <source>
        <dbReference type="EMBL" id="RHZ33854.1"/>
    </source>
</evidence>
<organism evidence="3 15">
    <name type="scientific">Aphanomyces astaci</name>
    <name type="common">Crayfish plague agent</name>
    <dbReference type="NCBI Taxonomy" id="112090"/>
    <lineage>
        <taxon>Eukaryota</taxon>
        <taxon>Sar</taxon>
        <taxon>Stramenopiles</taxon>
        <taxon>Oomycota</taxon>
        <taxon>Saprolegniomycetes</taxon>
        <taxon>Saprolegniales</taxon>
        <taxon>Verrucalvaceae</taxon>
        <taxon>Aphanomyces</taxon>
    </lineage>
</organism>
<evidence type="ECO:0000313" key="22">
    <source>
        <dbReference type="Proteomes" id="UP000469452"/>
    </source>
</evidence>
<dbReference type="EMBL" id="QUTG01004358">
    <property type="protein sequence ID" value="RHY88386.1"/>
    <property type="molecule type" value="Genomic_DNA"/>
</dbReference>
<dbReference type="AlphaFoldDB" id="A0A397BMM2"/>
<evidence type="ECO:0000313" key="5">
    <source>
        <dbReference type="EMBL" id="RHY45350.1"/>
    </source>
</evidence>
<dbReference type="Proteomes" id="UP000285430">
    <property type="component" value="Unassembled WGS sequence"/>
</dbReference>
<evidence type="ECO:0000313" key="3">
    <source>
        <dbReference type="EMBL" id="RHY19359.1"/>
    </source>
</evidence>
<dbReference type="Proteomes" id="UP000285712">
    <property type="component" value="Unassembled WGS sequence"/>
</dbReference>
<dbReference type="EMBL" id="QUTH01000467">
    <property type="protein sequence ID" value="RHZ33854.1"/>
    <property type="molecule type" value="Genomic_DNA"/>
</dbReference>
<dbReference type="EMBL" id="VJMI01011703">
    <property type="protein sequence ID" value="KAF0752085.1"/>
    <property type="molecule type" value="Genomic_DNA"/>
</dbReference>
<proteinExistence type="predicted"/>
<dbReference type="Proteomes" id="UP000265427">
    <property type="component" value="Unassembled WGS sequence"/>
</dbReference>
<evidence type="ECO:0000313" key="19">
    <source>
        <dbReference type="Proteomes" id="UP000285430"/>
    </source>
</evidence>
<evidence type="ECO:0000313" key="21">
    <source>
        <dbReference type="Proteomes" id="UP000286510"/>
    </source>
</evidence>
<accession>A0A397BMM2</accession>
<dbReference type="EMBL" id="QUTF01010656">
    <property type="protein sequence ID" value="RHZ31408.1"/>
    <property type="molecule type" value="Genomic_DNA"/>
</dbReference>
<evidence type="ECO:0000313" key="13">
    <source>
        <dbReference type="Proteomes" id="UP000265716"/>
    </source>
</evidence>
<evidence type="ECO:0000313" key="16">
    <source>
        <dbReference type="Proteomes" id="UP000266643"/>
    </source>
</evidence>
<dbReference type="EMBL" id="QUTC01008037">
    <property type="protein sequence ID" value="RHY45350.1"/>
    <property type="molecule type" value="Genomic_DNA"/>
</dbReference>
<dbReference type="VEuPathDB" id="FungiDB:H257_08637"/>
<dbReference type="EMBL" id="QUTE01009498">
    <property type="protein sequence ID" value="RHZ18501.1"/>
    <property type="molecule type" value="Genomic_DNA"/>
</dbReference>
<evidence type="ECO:0000313" key="11">
    <source>
        <dbReference type="EMBL" id="RLO01485.1"/>
    </source>
</evidence>
<evidence type="ECO:0000313" key="6">
    <source>
        <dbReference type="EMBL" id="RHY52451.1"/>
    </source>
</evidence>
<comment type="caution">
    <text evidence="3">The sequence shown here is derived from an EMBL/GenBank/DDBJ whole genome shotgun (WGS) entry which is preliminary data.</text>
</comment>
<dbReference type="EMBL" id="QUTD01011399">
    <property type="protein sequence ID" value="RHY40000.1"/>
    <property type="molecule type" value="Genomic_DNA"/>
</dbReference>
<dbReference type="Proteomes" id="UP000266239">
    <property type="component" value="Unassembled WGS sequence"/>
</dbReference>
<dbReference type="Proteomes" id="UP000275652">
    <property type="component" value="Unassembled WGS sequence"/>
</dbReference>
<dbReference type="Proteomes" id="UP000266643">
    <property type="component" value="Unassembled WGS sequence"/>
</dbReference>
<dbReference type="EMBL" id="QUSZ01004750">
    <property type="protein sequence ID" value="RHY12898.1"/>
    <property type="molecule type" value="Genomic_DNA"/>
</dbReference>
<dbReference type="Proteomes" id="UP000265716">
    <property type="component" value="Unassembled WGS sequence"/>
</dbReference>
<evidence type="ECO:0000313" key="1">
    <source>
        <dbReference type="EMBL" id="KAF0752085.1"/>
    </source>
</evidence>
<protein>
    <submittedName>
        <fullName evidence="3">Uncharacterized protein</fullName>
    </submittedName>
</protein>
<sequence>MTILRVPTPLPPSSTKEMKQRTLFKPLKSLASVDWTRLRLWAASKNPIHLTTSAATLASSTSLLLDDTDTDDDLTTDFVRPRGRSDPGPPRKQTKLFAAWHTGSREARYSTPSCCM</sequence>
<reference evidence="12 13" key="2">
    <citation type="submission" date="2018-08" db="EMBL/GenBank/DDBJ databases">
        <title>Aphanomyces genome sequencing and annotation.</title>
        <authorList>
            <person name="Minardi D."/>
            <person name="Oidtmann B."/>
            <person name="Van Der Giezen M."/>
            <person name="Studholme D.J."/>
        </authorList>
    </citation>
    <scope>NUCLEOTIDE SEQUENCE [LARGE SCALE GENOMIC DNA]</scope>
    <source>
        <strain evidence="8 14">197901</strain>
        <strain evidence="4 16">D2</strain>
        <strain evidence="10 19">Da</strain>
        <strain evidence="9 21">FDL457</strain>
        <strain evidence="2 12">Kv</strain>
        <strain evidence="5 13">SA</strain>
        <strain evidence="6 18">Si</strain>
        <strain evidence="7 20">Sv</strain>
        <strain evidence="3 15">Yx</strain>
    </source>
</reference>
<evidence type="ECO:0000313" key="8">
    <source>
        <dbReference type="EMBL" id="RHZ18501.1"/>
    </source>
</evidence>
<reference evidence="1 22" key="3">
    <citation type="submission" date="2019-06" db="EMBL/GenBank/DDBJ databases">
        <title>Genomics analysis of Aphanomyces spp. identifies a new class of oomycete effector associated with host adaptation.</title>
        <authorList>
            <person name="Gaulin E."/>
        </authorList>
    </citation>
    <scope>NUCLEOTIDE SEQUENCE [LARGE SCALE GENOMIC DNA]</scope>
    <source>
        <strain evidence="1 22">E</strain>
    </source>
</reference>
<gene>
    <name evidence="1" type="ORF">AaE_006165</name>
    <name evidence="3" type="ORF">DYB25_001934</name>
    <name evidence="9" type="ORF">DYB26_006298</name>
    <name evidence="11" type="ORF">DYB28_000298</name>
    <name evidence="4" type="ORF">DYB30_003633</name>
    <name evidence="8" type="ORF">DYB31_009584</name>
    <name evidence="6" type="ORF">DYB34_005056</name>
    <name evidence="7" type="ORF">DYB35_006002</name>
    <name evidence="2" type="ORF">DYB36_004157</name>
    <name evidence="10" type="ORF">DYB37_006605</name>
    <name evidence="5" type="ORF">DYB38_001811</name>
</gene>
<reference evidence="11 17" key="1">
    <citation type="journal article" date="2018" name="J. Invertebr. Pathol.">
        <title>New genotyping method for the causative agent of crayfish plague (Aphanomyces astaci) based on whole genome data.</title>
        <authorList>
            <person name="Minardi D."/>
            <person name="Studholme D.J."/>
            <person name="van der Giezen M."/>
            <person name="Pretto T."/>
            <person name="Oidtmann B."/>
        </authorList>
    </citation>
    <scope>NUCLEOTIDE SEQUENCE [LARGE SCALE GENOMIC DNA]</scope>
    <source>
        <strain evidence="11 17">KB13</strain>
    </source>
</reference>
<evidence type="ECO:0000313" key="15">
    <source>
        <dbReference type="Proteomes" id="UP000266239"/>
    </source>
</evidence>
<evidence type="ECO:0000313" key="18">
    <source>
        <dbReference type="Proteomes" id="UP000283543"/>
    </source>
</evidence>